<dbReference type="EC" id="2.-.-.-" evidence="5"/>
<dbReference type="PANTHER" id="PTHR43792:SF8">
    <property type="entry name" value="[RIBOSOMAL PROTEIN US5]-ALANINE N-ACETYLTRANSFERASE"/>
    <property type="match status" value="1"/>
</dbReference>
<keyword evidence="1 5" id="KW-0808">Transferase</keyword>
<reference evidence="6 7" key="1">
    <citation type="submission" date="2020-04" db="EMBL/GenBank/DDBJ databases">
        <title>Molecular characterization of pseudomonads from Agaricus bisporus reveal novel blotch 2 pathogens in Western Europe.</title>
        <authorList>
            <person name="Taparia T."/>
            <person name="Krijger M."/>
            <person name="Haynes E."/>
            <person name="Elpinstone J.G."/>
            <person name="Noble R."/>
            <person name="Van Der Wolf J."/>
        </authorList>
    </citation>
    <scope>NUCLEOTIDE SEQUENCE [LARGE SCALE GENOMIC DNA]</scope>
    <source>
        <strain evidence="6 7">IPO3753</strain>
    </source>
</reference>
<dbReference type="InterPro" id="IPR016181">
    <property type="entry name" value="Acyl_CoA_acyltransferase"/>
</dbReference>
<comment type="similarity">
    <text evidence="3">Belongs to the acetyltransferase family. RimJ subfamily.</text>
</comment>
<proteinExistence type="inferred from homology"/>
<dbReference type="CDD" id="cd04301">
    <property type="entry name" value="NAT_SF"/>
    <property type="match status" value="1"/>
</dbReference>
<evidence type="ECO:0000313" key="8">
    <source>
        <dbReference type="Proteomes" id="UP001224477"/>
    </source>
</evidence>
<evidence type="ECO:0000313" key="5">
    <source>
        <dbReference type="EMBL" id="MDR0191613.1"/>
    </source>
</evidence>
<dbReference type="PROSITE" id="PS51186">
    <property type="entry name" value="GNAT"/>
    <property type="match status" value="1"/>
</dbReference>
<dbReference type="GO" id="GO:0016747">
    <property type="term" value="F:acyltransferase activity, transferring groups other than amino-acyl groups"/>
    <property type="evidence" value="ECO:0007669"/>
    <property type="project" value="InterPro"/>
</dbReference>
<dbReference type="InterPro" id="IPR000182">
    <property type="entry name" value="GNAT_dom"/>
</dbReference>
<evidence type="ECO:0000256" key="1">
    <source>
        <dbReference type="ARBA" id="ARBA00022679"/>
    </source>
</evidence>
<name>A0AAJ3LHQ2_9PSED</name>
<dbReference type="AlphaFoldDB" id="A0AAJ3LHQ2"/>
<evidence type="ECO:0000256" key="2">
    <source>
        <dbReference type="ARBA" id="ARBA00023315"/>
    </source>
</evidence>
<organism evidence="6 7">
    <name type="scientific">Pseudomonas yamanorum</name>
    <dbReference type="NCBI Taxonomy" id="515393"/>
    <lineage>
        <taxon>Bacteria</taxon>
        <taxon>Pseudomonadati</taxon>
        <taxon>Pseudomonadota</taxon>
        <taxon>Gammaproteobacteria</taxon>
        <taxon>Pseudomonadales</taxon>
        <taxon>Pseudomonadaceae</taxon>
        <taxon>Pseudomonas</taxon>
    </lineage>
</organism>
<dbReference type="RefSeq" id="WP_177026012.1">
    <property type="nucleotide sequence ID" value="NZ_CP159621.1"/>
</dbReference>
<gene>
    <name evidence="6" type="ORF">HX826_11685</name>
    <name evidence="5" type="ORF">RCO22_21940</name>
</gene>
<dbReference type="PANTHER" id="PTHR43792">
    <property type="entry name" value="GNAT FAMILY, PUTATIVE (AFU_ORTHOLOGUE AFUA_3G00765)-RELATED-RELATED"/>
    <property type="match status" value="1"/>
</dbReference>
<evidence type="ECO:0000313" key="7">
    <source>
        <dbReference type="Proteomes" id="UP000546584"/>
    </source>
</evidence>
<dbReference type="InterPro" id="IPR051531">
    <property type="entry name" value="N-acetyltransferase"/>
</dbReference>
<dbReference type="EMBL" id="JAVGXC010000026">
    <property type="protein sequence ID" value="MDR0191613.1"/>
    <property type="molecule type" value="Genomic_DNA"/>
</dbReference>
<keyword evidence="8" id="KW-1185">Reference proteome</keyword>
<comment type="caution">
    <text evidence="6">The sequence shown here is derived from an EMBL/GenBank/DDBJ whole genome shotgun (WGS) entry which is preliminary data.</text>
</comment>
<reference evidence="5 8" key="2">
    <citation type="journal article" date="2023" name="Microbiol. Resour. Announc.">
        <title>Whole-genome sequence of Pseudomonas yamanorum OLsAu1 isolated from the edible ectomycorrhizal mushroom Lactarius sp. section Deliciosi.</title>
        <authorList>
            <person name="Ramirez-Mendoza R."/>
            <person name="Angeles-Argaiz R.E."/>
            <person name="Hernandez-Oaxaca D."/>
            <person name="Aguirre-Beltran L."/>
            <person name="Almaraz-Suarez J."/>
            <person name="Perez-Moreno J."/>
        </authorList>
    </citation>
    <scope>NUCLEOTIDE SEQUENCE [LARGE SCALE GENOMIC DNA]</scope>
    <source>
        <strain evidence="5 8">OLsAu1</strain>
    </source>
</reference>
<dbReference type="SUPFAM" id="SSF55729">
    <property type="entry name" value="Acyl-CoA N-acyltransferases (Nat)"/>
    <property type="match status" value="1"/>
</dbReference>
<feature type="domain" description="N-acetyltransferase" evidence="4">
    <location>
        <begin position="14"/>
        <end position="176"/>
    </location>
</feature>
<keyword evidence="2" id="KW-0012">Acyltransferase</keyword>
<dbReference type="Proteomes" id="UP001224477">
    <property type="component" value="Unassembled WGS sequence"/>
</dbReference>
<sequence>MRIQKPPAVDHLDISLRQLERSDIPAWYAYLSQREVIQHTSWDLKTENDLLPLFDELDSTRLSSNRRLAITHGANRELIGTIGFHTISDKNRSAEIAYDLSPAYWGKGIASAVCAAITQWAFLEYGFLRVQGTVLVTNPRSANVLKKCGFQYEGTLRSFRMVRGSPGDFEMYALLNTDRT</sequence>
<evidence type="ECO:0000259" key="4">
    <source>
        <dbReference type="PROSITE" id="PS51186"/>
    </source>
</evidence>
<dbReference type="Pfam" id="PF13302">
    <property type="entry name" value="Acetyltransf_3"/>
    <property type="match status" value="1"/>
</dbReference>
<dbReference type="EMBL" id="JACAQR010000014">
    <property type="protein sequence ID" value="NWD42522.1"/>
    <property type="molecule type" value="Genomic_DNA"/>
</dbReference>
<protein>
    <submittedName>
        <fullName evidence="6">GNAT family N-acetyltransferase</fullName>
    </submittedName>
    <submittedName>
        <fullName evidence="5">GNAT family protein</fullName>
        <ecNumber evidence="5">2.-.-.-</ecNumber>
    </submittedName>
</protein>
<evidence type="ECO:0000313" key="6">
    <source>
        <dbReference type="EMBL" id="NWD42522.1"/>
    </source>
</evidence>
<evidence type="ECO:0000256" key="3">
    <source>
        <dbReference type="ARBA" id="ARBA00038502"/>
    </source>
</evidence>
<dbReference type="Proteomes" id="UP000546584">
    <property type="component" value="Unassembled WGS sequence"/>
</dbReference>
<accession>A0AAJ3LHQ2</accession>
<dbReference type="Gene3D" id="3.40.630.30">
    <property type="match status" value="1"/>
</dbReference>